<dbReference type="PROSITE" id="PS51999">
    <property type="entry name" value="ZF_GRF"/>
    <property type="match status" value="1"/>
</dbReference>
<name>A0A4D6MWS8_VIGUN</name>
<protein>
    <recommendedName>
        <fullName evidence="5">GRF-type domain-containing protein</fullName>
    </recommendedName>
</protein>
<reference evidence="6 7" key="1">
    <citation type="submission" date="2019-04" db="EMBL/GenBank/DDBJ databases">
        <title>An improved genome assembly and genetic linkage map for asparagus bean, Vigna unguiculata ssp. sesquipedialis.</title>
        <authorList>
            <person name="Xia Q."/>
            <person name="Zhang R."/>
            <person name="Dong Y."/>
        </authorList>
    </citation>
    <scope>NUCLEOTIDE SEQUENCE [LARGE SCALE GENOMIC DNA]</scope>
    <source>
        <tissue evidence="6">Leaf</tissue>
    </source>
</reference>
<evidence type="ECO:0000256" key="2">
    <source>
        <dbReference type="ARBA" id="ARBA00022771"/>
    </source>
</evidence>
<evidence type="ECO:0000313" key="7">
    <source>
        <dbReference type="Proteomes" id="UP000501690"/>
    </source>
</evidence>
<evidence type="ECO:0000256" key="3">
    <source>
        <dbReference type="ARBA" id="ARBA00022833"/>
    </source>
</evidence>
<dbReference type="GO" id="GO:0008270">
    <property type="term" value="F:zinc ion binding"/>
    <property type="evidence" value="ECO:0007669"/>
    <property type="project" value="UniProtKB-KW"/>
</dbReference>
<keyword evidence="3" id="KW-0862">Zinc</keyword>
<keyword evidence="2 4" id="KW-0863">Zinc-finger</keyword>
<organism evidence="6 7">
    <name type="scientific">Vigna unguiculata</name>
    <name type="common">Cowpea</name>
    <dbReference type="NCBI Taxonomy" id="3917"/>
    <lineage>
        <taxon>Eukaryota</taxon>
        <taxon>Viridiplantae</taxon>
        <taxon>Streptophyta</taxon>
        <taxon>Embryophyta</taxon>
        <taxon>Tracheophyta</taxon>
        <taxon>Spermatophyta</taxon>
        <taxon>Magnoliopsida</taxon>
        <taxon>eudicotyledons</taxon>
        <taxon>Gunneridae</taxon>
        <taxon>Pentapetalae</taxon>
        <taxon>rosids</taxon>
        <taxon>fabids</taxon>
        <taxon>Fabales</taxon>
        <taxon>Fabaceae</taxon>
        <taxon>Papilionoideae</taxon>
        <taxon>50 kb inversion clade</taxon>
        <taxon>NPAAA clade</taxon>
        <taxon>indigoferoid/millettioid clade</taxon>
        <taxon>Phaseoleae</taxon>
        <taxon>Vigna</taxon>
    </lineage>
</organism>
<evidence type="ECO:0000313" key="6">
    <source>
        <dbReference type="EMBL" id="QCE04335.1"/>
    </source>
</evidence>
<dbReference type="AlphaFoldDB" id="A0A4D6MWS8"/>
<dbReference type="Proteomes" id="UP000501690">
    <property type="component" value="Linkage Group LG8"/>
</dbReference>
<keyword evidence="7" id="KW-1185">Reference proteome</keyword>
<proteinExistence type="predicted"/>
<dbReference type="EMBL" id="CP039352">
    <property type="protein sequence ID" value="QCE04335.1"/>
    <property type="molecule type" value="Genomic_DNA"/>
</dbReference>
<gene>
    <name evidence="6" type="ORF">DEO72_LG8g2371</name>
</gene>
<evidence type="ECO:0000256" key="4">
    <source>
        <dbReference type="PROSITE-ProRule" id="PRU01343"/>
    </source>
</evidence>
<dbReference type="InterPro" id="IPR010666">
    <property type="entry name" value="Znf_GRF"/>
</dbReference>
<evidence type="ECO:0000256" key="1">
    <source>
        <dbReference type="ARBA" id="ARBA00022723"/>
    </source>
</evidence>
<dbReference type="Pfam" id="PF06839">
    <property type="entry name" value="Zn_ribbon_GRF"/>
    <property type="match status" value="1"/>
</dbReference>
<accession>A0A4D6MWS8</accession>
<sequence length="110" mass="12294">MSRNEGCSCSSWGSQKQSVSSIGGSYRVLGDSPLCFCGEIVVLRVAITVRNAGKQFWGCSNYKVGVDRSGRNELFKGCNYFKWFNEDNAMKKMLPLGNKGNIFIAWKKHL</sequence>
<keyword evidence="1" id="KW-0479">Metal-binding</keyword>
<feature type="domain" description="GRF-type" evidence="5">
    <location>
        <begin position="35"/>
        <end position="87"/>
    </location>
</feature>
<evidence type="ECO:0000259" key="5">
    <source>
        <dbReference type="PROSITE" id="PS51999"/>
    </source>
</evidence>